<evidence type="ECO:0000256" key="3">
    <source>
        <dbReference type="ARBA" id="ARBA00022692"/>
    </source>
</evidence>
<evidence type="ECO:0000259" key="10">
    <source>
        <dbReference type="PROSITE" id="PS51384"/>
    </source>
</evidence>
<feature type="compositionally biased region" description="Basic and acidic residues" evidence="8">
    <location>
        <begin position="652"/>
        <end position="662"/>
    </location>
</feature>
<sequence length="767" mass="87056">MSHVHVHVNIAESANDLDDVRYEHHLKHRGQANHRIFWITWWILSAFFALNLASRTYRWWKHRIHHTHQYERLTAKAGTGCLARAKACITASTLQRLPPFFGYNMTTFPLSRVIVVVLYATVSLYLLTLVDAPLLSDHFIDDVAFRAAWVTLTQIPLVYLLAARCGPFDLVTGVSHEQINWLHRWVGRTILVSATVHVVVMKTSISTTDILKSQEEGMAVVRYGVATYAMLIWIAITSILPLRQCSYQLFYLNHYVSTFAFLFVAFQHVPAYARPPIYLAIGIFALDKSLVAYFFLRTNVAIEPSVRRFARLRSSRKLVMGFPVRMTTPSASISSLPVQTTDTTTTVRISNVPFLWRPGQHVRLCIPALGRFEVHPFTPANCSAMPPPPLPPRKDLEPGRKLEQPRQTSEMILMIKSKSGFTQRLVEYHRTWLARPCPNATEPEDQTLTAYIDGPYGVAPKWHEYENLVLMSSSTGVSFILAILDHLEQLCFTAGADEIKTRHVKFVWVIRHLDPAFEEIVKAIVGRCSATLHDCGINITAEFWSTCADSKLQEVETVLFDPFAHLRPQLSRRVSDRPALRIRHPDEIYDEWDREAETEDTGMKLDHVEPFATKLDGYDSSEETASEGGTLIDGGDHDNWEDDEDPFSDGHATGHDDAYRPLPEPRREAPVIEDASRCQCALIQHQRRKLSTRERNVEHITQRHGSRPDMKRMLGTMSLSASDRTMIAVCANGDVTKTVQAATARINKDFALGRRKGRVDVHIEGQH</sequence>
<dbReference type="PANTHER" id="PTHR32361">
    <property type="entry name" value="FERRIC/CUPRIC REDUCTASE TRANSMEMBRANE COMPONENT"/>
    <property type="match status" value="1"/>
</dbReference>
<keyword evidence="4 9" id="KW-1133">Transmembrane helix</keyword>
<comment type="subcellular location">
    <subcellularLocation>
        <location evidence="1">Membrane</location>
        <topology evidence="1">Multi-pass membrane protein</topology>
    </subcellularLocation>
</comment>
<dbReference type="GO" id="GO:0016020">
    <property type="term" value="C:membrane"/>
    <property type="evidence" value="ECO:0007669"/>
    <property type="project" value="UniProtKB-SubCell"/>
</dbReference>
<dbReference type="GO" id="GO:0016491">
    <property type="term" value="F:oxidoreductase activity"/>
    <property type="evidence" value="ECO:0007669"/>
    <property type="project" value="InterPro"/>
</dbReference>
<dbReference type="PROSITE" id="PS51384">
    <property type="entry name" value="FAD_FR"/>
    <property type="match status" value="1"/>
</dbReference>
<dbReference type="InterPro" id="IPR039261">
    <property type="entry name" value="FNR_nucleotide-bd"/>
</dbReference>
<dbReference type="GO" id="GO:0006811">
    <property type="term" value="P:monoatomic ion transport"/>
    <property type="evidence" value="ECO:0007669"/>
    <property type="project" value="UniProtKB-KW"/>
</dbReference>
<evidence type="ECO:0000256" key="6">
    <source>
        <dbReference type="ARBA" id="ARBA00023136"/>
    </source>
</evidence>
<keyword evidence="6 9" id="KW-0472">Membrane</keyword>
<evidence type="ECO:0000256" key="7">
    <source>
        <dbReference type="ARBA" id="ARBA00023180"/>
    </source>
</evidence>
<evidence type="ECO:0000256" key="1">
    <source>
        <dbReference type="ARBA" id="ARBA00004141"/>
    </source>
</evidence>
<evidence type="ECO:0000256" key="4">
    <source>
        <dbReference type="ARBA" id="ARBA00022989"/>
    </source>
</evidence>
<dbReference type="CDD" id="cd06186">
    <property type="entry name" value="NOX_Duox_like_FAD_NADP"/>
    <property type="match status" value="1"/>
</dbReference>
<evidence type="ECO:0000313" key="11">
    <source>
        <dbReference type="EMBL" id="QRC93162.1"/>
    </source>
</evidence>
<dbReference type="InterPro" id="IPR017927">
    <property type="entry name" value="FAD-bd_FR_type"/>
</dbReference>
<feature type="region of interest" description="Disordered" evidence="8">
    <location>
        <begin position="383"/>
        <end position="402"/>
    </location>
</feature>
<feature type="region of interest" description="Disordered" evidence="8">
    <location>
        <begin position="691"/>
        <end position="710"/>
    </location>
</feature>
<feature type="region of interest" description="Disordered" evidence="8">
    <location>
        <begin position="618"/>
        <end position="662"/>
    </location>
</feature>
<evidence type="ECO:0000313" key="12">
    <source>
        <dbReference type="Proteomes" id="UP000663193"/>
    </source>
</evidence>
<keyword evidence="12" id="KW-1185">Reference proteome</keyword>
<keyword evidence="7" id="KW-0325">Glycoprotein</keyword>
<dbReference type="OrthoDB" id="3944240at2759"/>
<dbReference type="SFLD" id="SFLDS00052">
    <property type="entry name" value="Ferric_Reductase_Domain"/>
    <property type="match status" value="1"/>
</dbReference>
<dbReference type="AlphaFoldDB" id="A0A7U2HYW0"/>
<feature type="compositionally biased region" description="Basic and acidic residues" evidence="8">
    <location>
        <begin position="392"/>
        <end position="402"/>
    </location>
</feature>
<dbReference type="Pfam" id="PF01794">
    <property type="entry name" value="Ferric_reduct"/>
    <property type="match status" value="1"/>
</dbReference>
<evidence type="ECO:0000256" key="8">
    <source>
        <dbReference type="SAM" id="MobiDB-lite"/>
    </source>
</evidence>
<protein>
    <recommendedName>
        <fullName evidence="10">FAD-binding FR-type domain-containing protein</fullName>
    </recommendedName>
</protein>
<proteinExistence type="predicted"/>
<gene>
    <name evidence="11" type="ORF">JI435_034060</name>
</gene>
<feature type="transmembrane region" description="Helical" evidence="9">
    <location>
        <begin position="110"/>
        <end position="131"/>
    </location>
</feature>
<feature type="domain" description="FAD-binding FR-type" evidence="10">
    <location>
        <begin position="305"/>
        <end position="462"/>
    </location>
</feature>
<evidence type="ECO:0000256" key="2">
    <source>
        <dbReference type="ARBA" id="ARBA00022448"/>
    </source>
</evidence>
<dbReference type="InterPro" id="IPR051410">
    <property type="entry name" value="Ferric/Cupric_Reductase"/>
</dbReference>
<feature type="transmembrane region" description="Helical" evidence="9">
    <location>
        <begin position="220"/>
        <end position="242"/>
    </location>
</feature>
<dbReference type="VEuPathDB" id="FungiDB:JI435_034060"/>
<keyword evidence="5" id="KW-0406">Ion transport</keyword>
<evidence type="ECO:0000256" key="9">
    <source>
        <dbReference type="SAM" id="Phobius"/>
    </source>
</evidence>
<feature type="transmembrane region" description="Helical" evidence="9">
    <location>
        <begin position="248"/>
        <end position="266"/>
    </location>
</feature>
<accession>A0A7U2HYW0</accession>
<dbReference type="Gene3D" id="3.40.50.80">
    <property type="entry name" value="Nucleotide-binding domain of ferredoxin-NADP reductase (FNR) module"/>
    <property type="match status" value="1"/>
</dbReference>
<dbReference type="OMA" id="HLEQLCF"/>
<dbReference type="SFLD" id="SFLDG01168">
    <property type="entry name" value="Ferric_reductase_subgroup_(FRE"/>
    <property type="match status" value="1"/>
</dbReference>
<keyword evidence="3 9" id="KW-0812">Transmembrane</keyword>
<dbReference type="Proteomes" id="UP000663193">
    <property type="component" value="Chromosome 3"/>
</dbReference>
<name>A0A7U2HYW0_PHANO</name>
<keyword evidence="2" id="KW-0813">Transport</keyword>
<reference evidence="12" key="1">
    <citation type="journal article" date="2021" name="BMC Genomics">
        <title>Chromosome-level genome assembly and manually-curated proteome of model necrotroph Parastagonospora nodorum Sn15 reveals a genome-wide trove of candidate effector homologs, and redundancy of virulence-related functions within an accessory chromosome.</title>
        <authorList>
            <person name="Bertazzoni S."/>
            <person name="Jones D.A.B."/>
            <person name="Phan H.T."/>
            <person name="Tan K.-C."/>
            <person name="Hane J.K."/>
        </authorList>
    </citation>
    <scope>NUCLEOTIDE SEQUENCE [LARGE SCALE GENOMIC DNA]</scope>
    <source>
        <strain evidence="12">SN15 / ATCC MYA-4574 / FGSC 10173)</strain>
    </source>
</reference>
<dbReference type="InterPro" id="IPR013130">
    <property type="entry name" value="Fe3_Rdtase_TM_dom"/>
</dbReference>
<organism evidence="11 12">
    <name type="scientific">Phaeosphaeria nodorum (strain SN15 / ATCC MYA-4574 / FGSC 10173)</name>
    <name type="common">Glume blotch fungus</name>
    <name type="synonym">Parastagonospora nodorum</name>
    <dbReference type="NCBI Taxonomy" id="321614"/>
    <lineage>
        <taxon>Eukaryota</taxon>
        <taxon>Fungi</taxon>
        <taxon>Dikarya</taxon>
        <taxon>Ascomycota</taxon>
        <taxon>Pezizomycotina</taxon>
        <taxon>Dothideomycetes</taxon>
        <taxon>Pleosporomycetidae</taxon>
        <taxon>Pleosporales</taxon>
        <taxon>Pleosporineae</taxon>
        <taxon>Phaeosphaeriaceae</taxon>
        <taxon>Parastagonospora</taxon>
    </lineage>
</organism>
<dbReference type="PANTHER" id="PTHR32361:SF9">
    <property type="entry name" value="FERRIC REDUCTASE TRANSMEMBRANE COMPONENT 3-RELATED"/>
    <property type="match status" value="1"/>
</dbReference>
<dbReference type="EMBL" id="CP069025">
    <property type="protein sequence ID" value="QRC93162.1"/>
    <property type="molecule type" value="Genomic_DNA"/>
</dbReference>
<evidence type="ECO:0000256" key="5">
    <source>
        <dbReference type="ARBA" id="ARBA00023065"/>
    </source>
</evidence>
<feature type="transmembrane region" description="Helical" evidence="9">
    <location>
        <begin position="36"/>
        <end position="53"/>
    </location>
</feature>